<dbReference type="Proteomes" id="UP001166293">
    <property type="component" value="Unassembled WGS sequence"/>
</dbReference>
<dbReference type="GO" id="GO:0016787">
    <property type="term" value="F:hydrolase activity"/>
    <property type="evidence" value="ECO:0007669"/>
    <property type="project" value="UniProtKB-KW"/>
</dbReference>
<organism evidence="2 3">
    <name type="scientific">Thalassococcus arenae</name>
    <dbReference type="NCBI Taxonomy" id="2851652"/>
    <lineage>
        <taxon>Bacteria</taxon>
        <taxon>Pseudomonadati</taxon>
        <taxon>Pseudomonadota</taxon>
        <taxon>Alphaproteobacteria</taxon>
        <taxon>Rhodobacterales</taxon>
        <taxon>Roseobacteraceae</taxon>
        <taxon>Thalassococcus</taxon>
    </lineage>
</organism>
<proteinExistence type="predicted"/>
<dbReference type="PANTHER" id="PTHR43194:SF2">
    <property type="entry name" value="PEROXISOMAL MEMBRANE PROTEIN LPX1"/>
    <property type="match status" value="1"/>
</dbReference>
<gene>
    <name evidence="2" type="ORF">KUH32_06415</name>
</gene>
<reference evidence="2" key="1">
    <citation type="submission" date="2021-06" db="EMBL/GenBank/DDBJ databases">
        <title>Thalassococcus sp. CAU 1522 isolated from sea sand, Republic of Korea.</title>
        <authorList>
            <person name="Kim W."/>
        </authorList>
    </citation>
    <scope>NUCLEOTIDE SEQUENCE</scope>
    <source>
        <strain evidence="2">CAU 1522</strain>
    </source>
</reference>
<keyword evidence="3" id="KW-1185">Reference proteome</keyword>
<keyword evidence="2" id="KW-0378">Hydrolase</keyword>
<dbReference type="Pfam" id="PF12697">
    <property type="entry name" value="Abhydrolase_6"/>
    <property type="match status" value="1"/>
</dbReference>
<comment type="caution">
    <text evidence="2">The sequence shown here is derived from an EMBL/GenBank/DDBJ whole genome shotgun (WGS) entry which is preliminary data.</text>
</comment>
<dbReference type="EMBL" id="JAHRWL010000001">
    <property type="protein sequence ID" value="MBV2359399.1"/>
    <property type="molecule type" value="Genomic_DNA"/>
</dbReference>
<protein>
    <submittedName>
        <fullName evidence="2">Alpha/beta fold hydrolase</fullName>
    </submittedName>
</protein>
<sequence>MDPQKDFSGWPHAEWSRIVPCRPHRWHVQDRGQGKTLLFLHGAGASTHSWRDILPAFLDRYRVVAIDLPGHGFTQLGARQRSSLDAMATDLAVLLESEGIEPAAIVGHSAGAAIALRLASLSGNPPVIGLNAALQPFHGLAAFLFPLAARVLAMTPFAVTGIVRSLSSDRRISALLAETGSVIDAEGAAYYARLCRDHDHVDGTLRMMAQWSLDGLLSDLPAFSMTCLLLTGEQDGTVPPTVSVAAAAQMQNAVSESFDRLGHLMHEEAPARISARLRAWLDDAI</sequence>
<dbReference type="InterPro" id="IPR017497">
    <property type="entry name" value="BchO"/>
</dbReference>
<dbReference type="PANTHER" id="PTHR43194">
    <property type="entry name" value="HYDROLASE ALPHA/BETA FOLD FAMILY"/>
    <property type="match status" value="1"/>
</dbReference>
<evidence type="ECO:0000259" key="1">
    <source>
        <dbReference type="Pfam" id="PF12697"/>
    </source>
</evidence>
<name>A0ABS6N5W3_9RHOB</name>
<feature type="domain" description="AB hydrolase-1" evidence="1">
    <location>
        <begin position="37"/>
        <end position="274"/>
    </location>
</feature>
<dbReference type="InterPro" id="IPR000073">
    <property type="entry name" value="AB_hydrolase_1"/>
</dbReference>
<evidence type="ECO:0000313" key="3">
    <source>
        <dbReference type="Proteomes" id="UP001166293"/>
    </source>
</evidence>
<evidence type="ECO:0000313" key="2">
    <source>
        <dbReference type="EMBL" id="MBV2359399.1"/>
    </source>
</evidence>
<dbReference type="InterPro" id="IPR050228">
    <property type="entry name" value="Carboxylesterase_BioH"/>
</dbReference>
<dbReference type="RefSeq" id="WP_217777210.1">
    <property type="nucleotide sequence ID" value="NZ_JAHRWL010000001.1"/>
</dbReference>
<dbReference type="NCBIfam" id="TIGR03056">
    <property type="entry name" value="bchO_mg_che_rel"/>
    <property type="match status" value="1"/>
</dbReference>
<accession>A0ABS6N5W3</accession>